<evidence type="ECO:0000313" key="2">
    <source>
        <dbReference type="EMBL" id="TNN59623.1"/>
    </source>
</evidence>
<gene>
    <name evidence="2" type="ORF">EYF80_030195</name>
</gene>
<feature type="region of interest" description="Disordered" evidence="1">
    <location>
        <begin position="53"/>
        <end position="74"/>
    </location>
</feature>
<evidence type="ECO:0000313" key="3">
    <source>
        <dbReference type="Proteomes" id="UP000314294"/>
    </source>
</evidence>
<organism evidence="2 3">
    <name type="scientific">Liparis tanakae</name>
    <name type="common">Tanaka's snailfish</name>
    <dbReference type="NCBI Taxonomy" id="230148"/>
    <lineage>
        <taxon>Eukaryota</taxon>
        <taxon>Metazoa</taxon>
        <taxon>Chordata</taxon>
        <taxon>Craniata</taxon>
        <taxon>Vertebrata</taxon>
        <taxon>Euteleostomi</taxon>
        <taxon>Actinopterygii</taxon>
        <taxon>Neopterygii</taxon>
        <taxon>Teleostei</taxon>
        <taxon>Neoteleostei</taxon>
        <taxon>Acanthomorphata</taxon>
        <taxon>Eupercaria</taxon>
        <taxon>Perciformes</taxon>
        <taxon>Cottioidei</taxon>
        <taxon>Cottales</taxon>
        <taxon>Liparidae</taxon>
        <taxon>Liparis</taxon>
    </lineage>
</organism>
<evidence type="ECO:0000256" key="1">
    <source>
        <dbReference type="SAM" id="MobiDB-lite"/>
    </source>
</evidence>
<keyword evidence="3" id="KW-1185">Reference proteome</keyword>
<proteinExistence type="predicted"/>
<name>A0A4Z2H3F5_9TELE</name>
<dbReference type="EMBL" id="SRLO01000352">
    <property type="protein sequence ID" value="TNN59623.1"/>
    <property type="molecule type" value="Genomic_DNA"/>
</dbReference>
<accession>A0A4Z2H3F5</accession>
<comment type="caution">
    <text evidence="2">The sequence shown here is derived from an EMBL/GenBank/DDBJ whole genome shotgun (WGS) entry which is preliminary data.</text>
</comment>
<dbReference type="Proteomes" id="UP000314294">
    <property type="component" value="Unassembled WGS sequence"/>
</dbReference>
<protein>
    <submittedName>
        <fullName evidence="2">Uncharacterized protein</fullName>
    </submittedName>
</protein>
<feature type="compositionally biased region" description="Basic residues" evidence="1">
    <location>
        <begin position="54"/>
        <end position="73"/>
    </location>
</feature>
<sequence>MIKRRERKKTPGAVQTSQLIPQQAIGCERLSVTVGPSKAEHHLLRACCDENKGRRGRRGMGAKGGRRSVKQKAGRVLIQSCTGARMIEGQTRAKPSPM</sequence>
<dbReference type="AlphaFoldDB" id="A0A4Z2H3F5"/>
<reference evidence="2 3" key="1">
    <citation type="submission" date="2019-03" db="EMBL/GenBank/DDBJ databases">
        <title>First draft genome of Liparis tanakae, snailfish: a comprehensive survey of snailfish specific genes.</title>
        <authorList>
            <person name="Kim W."/>
            <person name="Song I."/>
            <person name="Jeong J.-H."/>
            <person name="Kim D."/>
            <person name="Kim S."/>
            <person name="Ryu S."/>
            <person name="Song J.Y."/>
            <person name="Lee S.K."/>
        </authorList>
    </citation>
    <scope>NUCLEOTIDE SEQUENCE [LARGE SCALE GENOMIC DNA]</scope>
    <source>
        <tissue evidence="2">Muscle</tissue>
    </source>
</reference>